<evidence type="ECO:0008006" key="4">
    <source>
        <dbReference type="Google" id="ProtNLM"/>
    </source>
</evidence>
<gene>
    <name evidence="2" type="ORF">GCM10012286_18510</name>
</gene>
<dbReference type="Proteomes" id="UP000656881">
    <property type="component" value="Unassembled WGS sequence"/>
</dbReference>
<comment type="caution">
    <text evidence="2">The sequence shown here is derived from an EMBL/GenBank/DDBJ whole genome shotgun (WGS) entry which is preliminary data.</text>
</comment>
<protein>
    <recommendedName>
        <fullName evidence="4">Ribbon-helix-helix protein CopG domain-containing protein</fullName>
    </recommendedName>
</protein>
<feature type="compositionally biased region" description="Polar residues" evidence="1">
    <location>
        <begin position="81"/>
        <end position="104"/>
    </location>
</feature>
<dbReference type="RefSeq" id="WP_164326691.1">
    <property type="nucleotide sequence ID" value="NZ_BMNG01000004.1"/>
</dbReference>
<evidence type="ECO:0000313" key="3">
    <source>
        <dbReference type="Proteomes" id="UP000656881"/>
    </source>
</evidence>
<feature type="compositionally biased region" description="Low complexity" evidence="1">
    <location>
        <begin position="54"/>
        <end position="63"/>
    </location>
</feature>
<name>A0ABQ2LQL0_9ACTN</name>
<evidence type="ECO:0000313" key="2">
    <source>
        <dbReference type="EMBL" id="GGO40443.1"/>
    </source>
</evidence>
<proteinExistence type="predicted"/>
<organism evidence="2 3">
    <name type="scientific">Streptomyces lasiicapitis</name>
    <dbReference type="NCBI Taxonomy" id="1923961"/>
    <lineage>
        <taxon>Bacteria</taxon>
        <taxon>Bacillati</taxon>
        <taxon>Actinomycetota</taxon>
        <taxon>Actinomycetes</taxon>
        <taxon>Kitasatosporales</taxon>
        <taxon>Streptomycetaceae</taxon>
        <taxon>Streptomyces</taxon>
    </lineage>
</organism>
<reference evidence="3" key="1">
    <citation type="journal article" date="2019" name="Int. J. Syst. Evol. Microbiol.">
        <title>The Global Catalogue of Microorganisms (GCM) 10K type strain sequencing project: providing services to taxonomists for standard genome sequencing and annotation.</title>
        <authorList>
            <consortium name="The Broad Institute Genomics Platform"/>
            <consortium name="The Broad Institute Genome Sequencing Center for Infectious Disease"/>
            <person name="Wu L."/>
            <person name="Ma J."/>
        </authorList>
    </citation>
    <scope>NUCLEOTIDE SEQUENCE [LARGE SCALE GENOMIC DNA]</scope>
    <source>
        <strain evidence="3">CGMCC 4.7349</strain>
    </source>
</reference>
<dbReference type="EMBL" id="BMNG01000004">
    <property type="protein sequence ID" value="GGO40443.1"/>
    <property type="molecule type" value="Genomic_DNA"/>
</dbReference>
<evidence type="ECO:0000256" key="1">
    <source>
        <dbReference type="SAM" id="MobiDB-lite"/>
    </source>
</evidence>
<accession>A0ABQ2LQL0</accession>
<keyword evidence="3" id="KW-1185">Reference proteome</keyword>
<dbReference type="InterPro" id="IPR053842">
    <property type="entry name" value="NikA-like"/>
</dbReference>
<feature type="region of interest" description="Disordered" evidence="1">
    <location>
        <begin position="43"/>
        <end position="104"/>
    </location>
</feature>
<dbReference type="Pfam" id="PF21983">
    <property type="entry name" value="NikA-like"/>
    <property type="match status" value="1"/>
</dbReference>
<sequence length="104" mass="11113">MDGAKPVQVLFSPDEYAAVARHADRLGITVAEFIRRAAAVHAGQDPDACGSGGARRTVVVPPVRRGPDTRQAPALQRFLDTLTTTDPARIPQQQQPTVRNCSGP</sequence>